<dbReference type="OrthoDB" id="422574at2759"/>
<reference evidence="8 9" key="1">
    <citation type="submission" date="2016-12" db="EMBL/GenBank/DDBJ databases">
        <title>The genomes of Aspergillus section Nigri reveals drivers in fungal speciation.</title>
        <authorList>
            <consortium name="DOE Joint Genome Institute"/>
            <person name="Vesth T.C."/>
            <person name="Nybo J."/>
            <person name="Theobald S."/>
            <person name="Brandl J."/>
            <person name="Frisvad J.C."/>
            <person name="Nielsen K.F."/>
            <person name="Lyhne E.K."/>
            <person name="Kogle M.E."/>
            <person name="Kuo A."/>
            <person name="Riley R."/>
            <person name="Clum A."/>
            <person name="Nolan M."/>
            <person name="Lipzen A."/>
            <person name="Salamov A."/>
            <person name="Henrissat B."/>
            <person name="Wiebenga A."/>
            <person name="De Vries R.P."/>
            <person name="Grigoriev I.V."/>
            <person name="Mortensen U.H."/>
            <person name="Andersen M.R."/>
            <person name="Baker S.E."/>
        </authorList>
    </citation>
    <scope>NUCLEOTIDE SEQUENCE [LARGE SCALE GENOMIC DNA]</scope>
    <source>
        <strain evidence="8 9">CBS 117.55</strain>
    </source>
</reference>
<evidence type="ECO:0000256" key="4">
    <source>
        <dbReference type="ARBA" id="ARBA00047960"/>
    </source>
</evidence>
<dbReference type="GO" id="GO:0005634">
    <property type="term" value="C:nucleus"/>
    <property type="evidence" value="ECO:0007669"/>
    <property type="project" value="UniProtKB-ARBA"/>
</dbReference>
<evidence type="ECO:0000313" key="9">
    <source>
        <dbReference type="Proteomes" id="UP000247233"/>
    </source>
</evidence>
<dbReference type="Proteomes" id="UP000247233">
    <property type="component" value="Unassembled WGS sequence"/>
</dbReference>
<feature type="domain" description="GST C-terminal" evidence="7">
    <location>
        <begin position="92"/>
        <end position="220"/>
    </location>
</feature>
<dbReference type="PANTHER" id="PTHR44051">
    <property type="entry name" value="GLUTATHIONE S-TRANSFERASE-RELATED"/>
    <property type="match status" value="1"/>
</dbReference>
<dbReference type="SFLD" id="SFLDG00358">
    <property type="entry name" value="Main_(cytGST)"/>
    <property type="match status" value="1"/>
</dbReference>
<accession>A0A317X145</accession>
<dbReference type="RefSeq" id="XP_025403111.1">
    <property type="nucleotide sequence ID" value="XM_025542216.1"/>
</dbReference>
<evidence type="ECO:0000256" key="1">
    <source>
        <dbReference type="ARBA" id="ARBA00007409"/>
    </source>
</evidence>
<dbReference type="InterPro" id="IPR010987">
    <property type="entry name" value="Glutathione-S-Trfase_C-like"/>
</dbReference>
<dbReference type="FunFam" id="1.20.1050.130:FF:000016">
    <property type="entry name" value="Glutathione S-transferase 1"/>
    <property type="match status" value="1"/>
</dbReference>
<dbReference type="InterPro" id="IPR036249">
    <property type="entry name" value="Thioredoxin-like_sf"/>
</dbReference>
<comment type="catalytic activity">
    <reaction evidence="4">
        <text>RX + glutathione = an S-substituted glutathione + a halide anion + H(+)</text>
        <dbReference type="Rhea" id="RHEA:16437"/>
        <dbReference type="ChEBI" id="CHEBI:15378"/>
        <dbReference type="ChEBI" id="CHEBI:16042"/>
        <dbReference type="ChEBI" id="CHEBI:17792"/>
        <dbReference type="ChEBI" id="CHEBI:57925"/>
        <dbReference type="ChEBI" id="CHEBI:90779"/>
        <dbReference type="EC" id="2.5.1.18"/>
    </reaction>
</comment>
<name>A0A317X145_9EURO</name>
<evidence type="ECO:0000256" key="5">
    <source>
        <dbReference type="ARBA" id="ARBA00060024"/>
    </source>
</evidence>
<gene>
    <name evidence="8" type="ORF">BO70DRAFT_358118</name>
</gene>
<dbReference type="PROSITE" id="PS50405">
    <property type="entry name" value="GST_CTER"/>
    <property type="match status" value="1"/>
</dbReference>
<evidence type="ECO:0000256" key="3">
    <source>
        <dbReference type="ARBA" id="ARBA00022679"/>
    </source>
</evidence>
<comment type="caution">
    <text evidence="8">The sequence shown here is derived from an EMBL/GenBank/DDBJ whole genome shotgun (WGS) entry which is preliminary data.</text>
</comment>
<organism evidence="8 9">
    <name type="scientific">Aspergillus heteromorphus CBS 117.55</name>
    <dbReference type="NCBI Taxonomy" id="1448321"/>
    <lineage>
        <taxon>Eukaryota</taxon>
        <taxon>Fungi</taxon>
        <taxon>Dikarya</taxon>
        <taxon>Ascomycota</taxon>
        <taxon>Pezizomycotina</taxon>
        <taxon>Eurotiomycetes</taxon>
        <taxon>Eurotiomycetidae</taxon>
        <taxon>Eurotiales</taxon>
        <taxon>Aspergillaceae</taxon>
        <taxon>Aspergillus</taxon>
        <taxon>Aspergillus subgen. Circumdati</taxon>
    </lineage>
</organism>
<dbReference type="GO" id="GO:0005737">
    <property type="term" value="C:cytoplasm"/>
    <property type="evidence" value="ECO:0007669"/>
    <property type="project" value="UniProtKB-ARBA"/>
</dbReference>
<protein>
    <recommendedName>
        <fullName evidence="2">glutathione transferase</fullName>
        <ecNumber evidence="2">2.5.1.18</ecNumber>
    </recommendedName>
</protein>
<dbReference type="EMBL" id="MSFL01000002">
    <property type="protein sequence ID" value="PWY90668.1"/>
    <property type="molecule type" value="Genomic_DNA"/>
</dbReference>
<dbReference type="SUPFAM" id="SSF52833">
    <property type="entry name" value="Thioredoxin-like"/>
    <property type="match status" value="1"/>
</dbReference>
<dbReference type="CDD" id="cd03048">
    <property type="entry name" value="GST_N_Ure2p_like"/>
    <property type="match status" value="1"/>
</dbReference>
<keyword evidence="3 8" id="KW-0808">Transferase</keyword>
<dbReference type="InterPro" id="IPR040079">
    <property type="entry name" value="Glutathione_S-Trfase"/>
</dbReference>
<proteinExistence type="inferred from homology"/>
<dbReference type="InterPro" id="IPR004045">
    <property type="entry name" value="Glutathione_S-Trfase_N"/>
</dbReference>
<dbReference type="GO" id="GO:0004364">
    <property type="term" value="F:glutathione transferase activity"/>
    <property type="evidence" value="ECO:0007669"/>
    <property type="project" value="UniProtKB-EC"/>
</dbReference>
<dbReference type="SUPFAM" id="SSF47616">
    <property type="entry name" value="GST C-terminal domain-like"/>
    <property type="match status" value="1"/>
</dbReference>
<comment type="function">
    <text evidence="5">Involved in the oxidative stress response and detoxification.</text>
</comment>
<dbReference type="PANTHER" id="PTHR44051:SF3">
    <property type="entry name" value="TRANSCRIPTIONAL REGULATOR URE2"/>
    <property type="match status" value="1"/>
</dbReference>
<dbReference type="Pfam" id="PF13417">
    <property type="entry name" value="GST_N_3"/>
    <property type="match status" value="1"/>
</dbReference>
<dbReference type="InterPro" id="IPR004046">
    <property type="entry name" value="GST_C"/>
</dbReference>
<dbReference type="STRING" id="1448321.A0A317X145"/>
<dbReference type="AlphaFoldDB" id="A0A317X145"/>
<feature type="domain" description="GST N-terminal" evidence="6">
    <location>
        <begin position="4"/>
        <end position="85"/>
    </location>
</feature>
<dbReference type="InterPro" id="IPR036282">
    <property type="entry name" value="Glutathione-S-Trfase_C_sf"/>
</dbReference>
<evidence type="ECO:0000259" key="7">
    <source>
        <dbReference type="PROSITE" id="PS50405"/>
    </source>
</evidence>
<evidence type="ECO:0000256" key="2">
    <source>
        <dbReference type="ARBA" id="ARBA00012452"/>
    </source>
</evidence>
<dbReference type="Pfam" id="PF00043">
    <property type="entry name" value="GST_C"/>
    <property type="match status" value="1"/>
</dbReference>
<evidence type="ECO:0000313" key="8">
    <source>
        <dbReference type="EMBL" id="PWY90668.1"/>
    </source>
</evidence>
<dbReference type="PROSITE" id="PS50404">
    <property type="entry name" value="GST_NTER"/>
    <property type="match status" value="1"/>
</dbReference>
<keyword evidence="9" id="KW-1185">Reference proteome</keyword>
<comment type="similarity">
    <text evidence="1">Belongs to the GST superfamily.</text>
</comment>
<dbReference type="EC" id="2.5.1.18" evidence="2"/>
<dbReference type="GeneID" id="37064453"/>
<evidence type="ECO:0000259" key="6">
    <source>
        <dbReference type="PROSITE" id="PS50404"/>
    </source>
</evidence>
<sequence length="220" mass="25246">MSLKPIILHGSLIGANPWKVAMIINELEVPYEINSFPFSEIKKEPYISLNPNGRTPAIEDPNTGIILWESGAIIEYLVETYDKEHKISFQAGTPEYYHAKQYLYFQVSGQGPYFGQSIWFREFHPEKIASAQERYKNEALRVSGVLNGILKDREYLVGGKYTYADGSFVAWYEAWGRIVGDGVDMEQEFPNLHAWLKRLRERPAIVKAIQARAEECVRLP</sequence>
<dbReference type="SFLD" id="SFLDS00019">
    <property type="entry name" value="Glutathione_Transferase_(cytos"/>
    <property type="match status" value="1"/>
</dbReference>
<dbReference type="VEuPathDB" id="FungiDB:BO70DRAFT_358118"/>
<dbReference type="Gene3D" id="1.20.1050.130">
    <property type="match status" value="1"/>
</dbReference>